<protein>
    <submittedName>
        <fullName evidence="1">Uncharacterized protein</fullName>
    </submittedName>
</protein>
<gene>
    <name evidence="1" type="ORF">B0T18DRAFT_409406</name>
</gene>
<proteinExistence type="predicted"/>
<reference evidence="1" key="1">
    <citation type="submission" date="2023-06" db="EMBL/GenBank/DDBJ databases">
        <title>Genome-scale phylogeny and comparative genomics of the fungal order Sordariales.</title>
        <authorList>
            <consortium name="Lawrence Berkeley National Laboratory"/>
            <person name="Hensen N."/>
            <person name="Bonometti L."/>
            <person name="Westerberg I."/>
            <person name="Brannstrom I.O."/>
            <person name="Guillou S."/>
            <person name="Cros-Aarteil S."/>
            <person name="Calhoun S."/>
            <person name="Haridas S."/>
            <person name="Kuo A."/>
            <person name="Mondo S."/>
            <person name="Pangilinan J."/>
            <person name="Riley R."/>
            <person name="LaButti K."/>
            <person name="Andreopoulos B."/>
            <person name="Lipzen A."/>
            <person name="Chen C."/>
            <person name="Yanf M."/>
            <person name="Daum C."/>
            <person name="Ng V."/>
            <person name="Clum A."/>
            <person name="Steindorff A."/>
            <person name="Ohm R."/>
            <person name="Martin F."/>
            <person name="Silar P."/>
            <person name="Natvig D."/>
            <person name="Lalanne C."/>
            <person name="Gautier V."/>
            <person name="Ament-velasquez S.L."/>
            <person name="Kruys A."/>
            <person name="Hutchinson M.I."/>
            <person name="Powell A.J."/>
            <person name="Barry K."/>
            <person name="Miller A.N."/>
            <person name="Grigoriev I.V."/>
            <person name="Debuchy R."/>
            <person name="Gladieux P."/>
            <person name="Thoren M.H."/>
            <person name="Johannesson H."/>
        </authorList>
    </citation>
    <scope>NUCLEOTIDE SEQUENCE</scope>
    <source>
        <strain evidence="1">SMH3187-1</strain>
    </source>
</reference>
<evidence type="ECO:0000313" key="2">
    <source>
        <dbReference type="Proteomes" id="UP001172155"/>
    </source>
</evidence>
<comment type="caution">
    <text evidence="1">The sequence shown here is derived from an EMBL/GenBank/DDBJ whole genome shotgun (WGS) entry which is preliminary data.</text>
</comment>
<accession>A0AA40F3Q3</accession>
<dbReference type="Proteomes" id="UP001172155">
    <property type="component" value="Unassembled WGS sequence"/>
</dbReference>
<evidence type="ECO:0000313" key="1">
    <source>
        <dbReference type="EMBL" id="KAK0750678.1"/>
    </source>
</evidence>
<organism evidence="1 2">
    <name type="scientific">Schizothecium vesticola</name>
    <dbReference type="NCBI Taxonomy" id="314040"/>
    <lineage>
        <taxon>Eukaryota</taxon>
        <taxon>Fungi</taxon>
        <taxon>Dikarya</taxon>
        <taxon>Ascomycota</taxon>
        <taxon>Pezizomycotina</taxon>
        <taxon>Sordariomycetes</taxon>
        <taxon>Sordariomycetidae</taxon>
        <taxon>Sordariales</taxon>
        <taxon>Schizotheciaceae</taxon>
        <taxon>Schizothecium</taxon>
    </lineage>
</organism>
<name>A0AA40F3Q3_9PEZI</name>
<keyword evidence="2" id="KW-1185">Reference proteome</keyword>
<dbReference type="EMBL" id="JAUKUD010000003">
    <property type="protein sequence ID" value="KAK0750678.1"/>
    <property type="molecule type" value="Genomic_DNA"/>
</dbReference>
<dbReference type="AlphaFoldDB" id="A0AA40F3Q3"/>
<sequence>MVDEPILEGILLVNPLAGLFEERLFFSLDTRLVVDRVGQEQGFFAVFFGVSPKFVVEVVDRHHTGSLNDGAGVMRDVVQLVPGRGKDPFGHVAGAWWPGRPMSAPERLGTVEGPGCKWVCEPTRYDDNSGASLSPRIWRYLGVG</sequence>